<accession>A0A1E5WM78</accession>
<dbReference type="EMBL" id="LWDX02001435">
    <property type="protein sequence ID" value="OEL38526.1"/>
    <property type="molecule type" value="Genomic_DNA"/>
</dbReference>
<protein>
    <recommendedName>
        <fullName evidence="3">Nuclease HARBI1</fullName>
    </recommendedName>
</protein>
<dbReference type="Pfam" id="PF04827">
    <property type="entry name" value="Plant_tran"/>
    <property type="match status" value="1"/>
</dbReference>
<dbReference type="PANTHER" id="PTHR47150">
    <property type="entry name" value="OS12G0169200 PROTEIN"/>
    <property type="match status" value="1"/>
</dbReference>
<dbReference type="STRING" id="888268.A0A1E5WM78"/>
<evidence type="ECO:0000313" key="1">
    <source>
        <dbReference type="EMBL" id="OEL38526.1"/>
    </source>
</evidence>
<keyword evidence="2" id="KW-1185">Reference proteome</keyword>
<organism evidence="1 2">
    <name type="scientific">Dichanthelium oligosanthes</name>
    <dbReference type="NCBI Taxonomy" id="888268"/>
    <lineage>
        <taxon>Eukaryota</taxon>
        <taxon>Viridiplantae</taxon>
        <taxon>Streptophyta</taxon>
        <taxon>Embryophyta</taxon>
        <taxon>Tracheophyta</taxon>
        <taxon>Spermatophyta</taxon>
        <taxon>Magnoliopsida</taxon>
        <taxon>Liliopsida</taxon>
        <taxon>Poales</taxon>
        <taxon>Poaceae</taxon>
        <taxon>PACMAD clade</taxon>
        <taxon>Panicoideae</taxon>
        <taxon>Panicodae</taxon>
        <taxon>Paniceae</taxon>
        <taxon>Dichantheliinae</taxon>
        <taxon>Dichanthelium</taxon>
    </lineage>
</organism>
<reference evidence="1 2" key="1">
    <citation type="submission" date="2016-09" db="EMBL/GenBank/DDBJ databases">
        <title>The draft genome of Dichanthelium oligosanthes: A C3 panicoid grass species.</title>
        <authorList>
            <person name="Studer A.J."/>
            <person name="Schnable J.C."/>
            <person name="Brutnell T.P."/>
        </authorList>
    </citation>
    <scope>NUCLEOTIDE SEQUENCE [LARGE SCALE GENOMIC DNA]</scope>
    <source>
        <strain evidence="2">cv. Kellogg 1175</strain>
        <tissue evidence="1">Leaf</tissue>
    </source>
</reference>
<dbReference type="PANTHER" id="PTHR47150:SF6">
    <property type="entry name" value="OS01G0872900 PROTEIN"/>
    <property type="match status" value="1"/>
</dbReference>
<sequence length="191" mass="21923">MVVEEVTRSTARVRHGGSVMGRSVVMRNILDGHDRIVADYFSSQPVYNDDTFRRRYKMTKPLFLRVTRSRSTTSTSRKKPNAANKLGCSPLQKVTAAMHMLAYGCSADLLDSYLRMAKSTIIESLQHFVRAVVHVFGPCYLRRPTSEDIARLLEIAEEREFPNMIGSIDCMHWTWEKCFVAWQGFFKGHIQ</sequence>
<gene>
    <name evidence="1" type="ORF">BAE44_0000455</name>
</gene>
<dbReference type="Proteomes" id="UP000095767">
    <property type="component" value="Unassembled WGS sequence"/>
</dbReference>
<dbReference type="AlphaFoldDB" id="A0A1E5WM78"/>
<comment type="caution">
    <text evidence="1">The sequence shown here is derived from an EMBL/GenBank/DDBJ whole genome shotgun (WGS) entry which is preliminary data.</text>
</comment>
<evidence type="ECO:0000313" key="2">
    <source>
        <dbReference type="Proteomes" id="UP000095767"/>
    </source>
</evidence>
<dbReference type="InterPro" id="IPR006912">
    <property type="entry name" value="Harbinger_derived_prot"/>
</dbReference>
<evidence type="ECO:0008006" key="3">
    <source>
        <dbReference type="Google" id="ProtNLM"/>
    </source>
</evidence>
<dbReference type="OrthoDB" id="674642at2759"/>
<proteinExistence type="predicted"/>
<name>A0A1E5WM78_9POAL</name>